<dbReference type="AlphaFoldDB" id="A0A085NBN0"/>
<evidence type="ECO:0000313" key="1">
    <source>
        <dbReference type="EMBL" id="KFD66876.1"/>
    </source>
</evidence>
<dbReference type="Proteomes" id="UP000030758">
    <property type="component" value="Unassembled WGS sequence"/>
</dbReference>
<dbReference type="PANTHER" id="PTHR47331">
    <property type="entry name" value="PHD-TYPE DOMAIN-CONTAINING PROTEIN"/>
    <property type="match status" value="1"/>
</dbReference>
<protein>
    <recommendedName>
        <fullName evidence="2">Pao retrotransposon peptidase</fullName>
    </recommendedName>
</protein>
<gene>
    <name evidence="1" type="ORF">M514_21020</name>
</gene>
<evidence type="ECO:0008006" key="2">
    <source>
        <dbReference type="Google" id="ProtNLM"/>
    </source>
</evidence>
<accession>A0A085NBN0</accession>
<dbReference type="InterPro" id="IPR008042">
    <property type="entry name" value="Retrotrans_Pao"/>
</dbReference>
<name>A0A085NBN0_9BILA</name>
<dbReference type="Pfam" id="PF05380">
    <property type="entry name" value="Peptidase_A17"/>
    <property type="match status" value="1"/>
</dbReference>
<sequence length="414" mass="47197">MRKGSYTLAKWVSNSGEINDVTQQTEAWKEIGTVLGLTWDRWKDTLIVKLPAVNASSMDTERQVLKTVASLIDPLGLVAPFAVVAKVLLQKLWLKGIDWDDLIPKDVASVWTGWKRECAASFAVEIERSMKLVPDGKEMQIDLHTFCDASETAYGAVVYVKAKKVSGEQFVNIVMAKTRVAPVKRVTLPRLELLAALLGARLTLFVKDQLKLTIRKAYCWTDSEVVLSWIKGNPSGWKPFVRNRVEEILQTTEPSQWRYCPTGQNPADLASRGCSIKKVSVWWHGPSWLMEDEHGWPVRNIKRITTEEKQSVKRLVVQIASQEEERFSLAERYGRFVHLVRVTATCLRFADNCRYIQQHRRFGPVTSTELRKAEKVWFRIAQQEAFTRELVLSGSQERLPASTKLIHLDPFPGF</sequence>
<reference evidence="1" key="1">
    <citation type="journal article" date="2014" name="Nat. Genet.">
        <title>Genome and transcriptome of the porcine whipworm Trichuris suis.</title>
        <authorList>
            <person name="Jex A.R."/>
            <person name="Nejsum P."/>
            <person name="Schwarz E.M."/>
            <person name="Hu L."/>
            <person name="Young N.D."/>
            <person name="Hall R.S."/>
            <person name="Korhonen P.K."/>
            <person name="Liao S."/>
            <person name="Thamsborg S."/>
            <person name="Xia J."/>
            <person name="Xu P."/>
            <person name="Wang S."/>
            <person name="Scheerlinck J.P."/>
            <person name="Hofmann A."/>
            <person name="Sternberg P.W."/>
            <person name="Wang J."/>
            <person name="Gasser R.B."/>
        </authorList>
    </citation>
    <scope>NUCLEOTIDE SEQUENCE [LARGE SCALE GENOMIC DNA]</scope>
    <source>
        <strain evidence="1">DCEP-RM93F</strain>
    </source>
</reference>
<proteinExistence type="predicted"/>
<dbReference type="EMBL" id="KL367520">
    <property type="protein sequence ID" value="KFD66876.1"/>
    <property type="molecule type" value="Genomic_DNA"/>
</dbReference>
<organism evidence="1">
    <name type="scientific">Trichuris suis</name>
    <name type="common">pig whipworm</name>
    <dbReference type="NCBI Taxonomy" id="68888"/>
    <lineage>
        <taxon>Eukaryota</taxon>
        <taxon>Metazoa</taxon>
        <taxon>Ecdysozoa</taxon>
        <taxon>Nematoda</taxon>
        <taxon>Enoplea</taxon>
        <taxon>Dorylaimia</taxon>
        <taxon>Trichinellida</taxon>
        <taxon>Trichuridae</taxon>
        <taxon>Trichuris</taxon>
    </lineage>
</organism>